<dbReference type="Pfam" id="PF05721">
    <property type="entry name" value="PhyH"/>
    <property type="match status" value="1"/>
</dbReference>
<organism evidence="1">
    <name type="scientific">marine metagenome</name>
    <dbReference type="NCBI Taxonomy" id="408172"/>
    <lineage>
        <taxon>unclassified sequences</taxon>
        <taxon>metagenomes</taxon>
        <taxon>ecological metagenomes</taxon>
    </lineage>
</organism>
<dbReference type="PANTHER" id="PTHR20883:SF48">
    <property type="entry name" value="ECTOINE DIOXYGENASE"/>
    <property type="match status" value="1"/>
</dbReference>
<dbReference type="EMBL" id="UINC01000922">
    <property type="protein sequence ID" value="SUZ63688.1"/>
    <property type="molecule type" value="Genomic_DNA"/>
</dbReference>
<dbReference type="GO" id="GO:0016491">
    <property type="term" value="F:oxidoreductase activity"/>
    <property type="evidence" value="ECO:0007669"/>
    <property type="project" value="UniProtKB-ARBA"/>
</dbReference>
<dbReference type="Gene3D" id="2.60.120.620">
    <property type="entry name" value="q2cbj1_9rhob like domain"/>
    <property type="match status" value="1"/>
</dbReference>
<proteinExistence type="predicted"/>
<evidence type="ECO:0000313" key="1">
    <source>
        <dbReference type="EMBL" id="SUZ63688.1"/>
    </source>
</evidence>
<evidence type="ECO:0008006" key="2">
    <source>
        <dbReference type="Google" id="ProtNLM"/>
    </source>
</evidence>
<name>A0A381PBP1_9ZZZZ</name>
<dbReference type="AlphaFoldDB" id="A0A381PBP1"/>
<reference evidence="1" key="1">
    <citation type="submission" date="2018-05" db="EMBL/GenBank/DDBJ databases">
        <authorList>
            <person name="Lanie J.A."/>
            <person name="Ng W.-L."/>
            <person name="Kazmierczak K.M."/>
            <person name="Andrzejewski T.M."/>
            <person name="Davidsen T.M."/>
            <person name="Wayne K.J."/>
            <person name="Tettelin H."/>
            <person name="Glass J.I."/>
            <person name="Rusch D."/>
            <person name="Podicherti R."/>
            <person name="Tsui H.-C.T."/>
            <person name="Winkler M.E."/>
        </authorList>
    </citation>
    <scope>NUCLEOTIDE SEQUENCE</scope>
</reference>
<dbReference type="PANTHER" id="PTHR20883">
    <property type="entry name" value="PHYTANOYL-COA DIOXYGENASE DOMAIN CONTAINING 1"/>
    <property type="match status" value="1"/>
</dbReference>
<accession>A0A381PBP1</accession>
<dbReference type="InterPro" id="IPR008775">
    <property type="entry name" value="Phytyl_CoA_dOase-like"/>
</dbReference>
<gene>
    <name evidence="1" type="ORF">METZ01_LOCUS16542</name>
</gene>
<sequence>MHRSPVCRGLFVTTAEAEAIVVEGVNVTKRVAEIEDQGYTIIPDFIQDEEIARIRHAFDTEVRITEMRAIGTDTGKTLRAHNLLAKTRAVDYLFLDRRIRALIEGVLGPRVQINVTTLFNLLPGETKQFLHQDDGLWPIKRPHPHFVCNALIALDDFDVENGATHIVPYSHNWHDRPVDQSIDTLQVTMRAGTMLMWEGGLWHGGGANTSQDRERLGFFMSHNVAYLRPQEIQLLSVPREVAAELPKMLQRLLGYHRFGIGVDGRDPIDVLKDGDVINPSAKVAWWRD</sequence>
<dbReference type="GO" id="GO:0046872">
    <property type="term" value="F:metal ion binding"/>
    <property type="evidence" value="ECO:0007669"/>
    <property type="project" value="UniProtKB-ARBA"/>
</dbReference>
<protein>
    <recommendedName>
        <fullName evidence="2">Phytanoyl-CoA dioxygenase</fullName>
    </recommendedName>
</protein>
<dbReference type="SUPFAM" id="SSF51197">
    <property type="entry name" value="Clavaminate synthase-like"/>
    <property type="match status" value="1"/>
</dbReference>